<sequence length="61" mass="7222">MTKRKTKVEENEPESLCWCAWCGEYGTDEYMYKNRGDWYHANCVIGSSESDKEFLFGEIKQ</sequence>
<proteinExistence type="predicted"/>
<dbReference type="EMBL" id="BK067785">
    <property type="protein sequence ID" value="DBA51833.1"/>
    <property type="molecule type" value="Genomic_DNA"/>
</dbReference>
<organism evidence="1">
    <name type="scientific">Nitrosopumilaceae spindle-shaped virus</name>
    <dbReference type="NCBI Taxonomy" id="3065433"/>
    <lineage>
        <taxon>Viruses</taxon>
    </lineage>
</organism>
<reference evidence="1" key="1">
    <citation type="journal article" date="2024" name="Environ. Microbiol. Rep.">
        <title>Hiding in plain sight: The discovery of complete genomes of 11 hypothetical spindle-shaped viruses that putatively infect mesophilic ammonia-oxidizing archaea.</title>
        <authorList>
            <person name="Ni Y."/>
            <person name="Xu T."/>
            <person name="Yan S."/>
            <person name="Chen L."/>
            <person name="Wang Y."/>
        </authorList>
    </citation>
    <scope>NUCLEOTIDE SEQUENCE</scope>
    <source>
        <strain evidence="1">NMJ1</strain>
    </source>
</reference>
<protein>
    <submittedName>
        <fullName evidence="1">ORF30</fullName>
    </submittedName>
</protein>
<name>A0AAT9J783_9VIRU</name>
<accession>A0AAT9J783</accession>
<evidence type="ECO:0000313" key="1">
    <source>
        <dbReference type="EMBL" id="DBA51833.1"/>
    </source>
</evidence>
<reference evidence="1" key="2">
    <citation type="submission" date="2024-03" db="EMBL/GenBank/DDBJ databases">
        <authorList>
            <person name="Ni Y."/>
            <person name="Xu T."/>
            <person name="Yan S."/>
            <person name="Chen L."/>
            <person name="Wang Y."/>
        </authorList>
    </citation>
    <scope>NUCLEOTIDE SEQUENCE</scope>
    <source>
        <strain evidence="1">NMJ1</strain>
    </source>
</reference>